<sequence length="1975" mass="211954">MQENPLDYLVGITNDQSLSLPLPLGVEEPGAVAAAAAAAAAAAEGDQPPALAVNHLTTLSAAAAGAGASRGGDGAPAPLAPLAPGAPGAPARPPRGAAAPGGDGAAKHKGDYQRKYRSTQKGKEAQRKAQEKYRKSDKGKRAQTKARKKWRDAHPAAAAGGGAAPPRPAAAPPLAGGVVAPIPPRPPAAVLGAPRPPPDRHPACCPSRPSLEAGATDCYLHRLSMASCDGRRGGDVENAFVRLVRASIPTPALGGAVALTSSPPHHDIVVAASALDGLAAGDVVVAVSGRAVPRRLTAKQLADGVARRAADAGDGAPAALAVAALRRAELPGVDYARCDARAARRDLLLGRGARGAACGGADAAGLPVVADAAGAAGLRRGDVVVAVDGAPVAPGAGAVDLGAAGSVLAARSLDFLEVEDLAARANPRGNLQPDFNARALGSEARGVKKVSRLGKILLRMDAIASIFVNYHEERRELVEKTEAADLIEQNVAELMQLCYRGASAGELQFDFVLMLCRRLGVKDVFLFATEAGAPAWLTLGFEHVGSSACSMDRALKIFSDSAGLYPMLSEVQKARLRMKDQEHIRRAARLHEAVTQEQERNAFLERIQAEEVRREQARIAAARPVPPPPNRATGAGDDSDEGWEESDEDDPVEDLIHRERIRERDLLRTPGCLALGRKAFRLEDMPRVTERDREILRRVLYILREAERRNCGELEVPRPREWANSELGDTMTTEAIRARFDLRRDDGVFFCVRLQRLFPNLDFRLSWSVRFNVVVQTIDAIALDSNLELTRVDMEVRRSTVGVYEDSLACQLLGQTYYVHPDKTIKITVDLVVTSEVIGAFPRTAPGRAEVQIKELGFHFIDPLAPIAEKEIVPRVRVFIPYLNIEGWISITLDNGHLIVELKYLQAMHVKNRMLKKCCYTLYLLELADRLRGEASRETLKTARKNVVEAEGEYQLALSNYRQMELWCFFKLDMALLARPTLAGVIRKFANAIARKAAEARGETFVPTPYDETAVDAVVVTAVAAPAGPPLKALEAMTAKECNAELDAAGVPKKGRSVANTTIGILRDLVRRLRAGEPAASLTVPRKPKSAEELFVIDKAEQLACRARTRRPSTSIFRARTLFSSQATLVADGAKKVVFSTGAKNANGTDYLKARFRGLGETDPLRLEFEELARRDVAAAAADELPVDRLQRVPDPGLVNLPTIWPRMRYAQPECGVRYPYGSKLGLFKGRVGGGVRCMCYRVIRDAKRRAGAGKPRAEDDECPAYYGVDYKEESGKSVCKFTEALRSLENAFSEFMPERFYGIDDRGRYQGKVAALAVVPGSGSGSSGLIVFGLYDSKVEAAAHFNIGTTVIGQIVGQRLRWLNDPMDPGASAASRLERYKADFALQLKDLAYVEAADEAYLRDQAAALAPPEPMPDGSRPPIDAHSRRVARAGLANTFDRMIERRRDRAAREREEAQARRRTAASTAAVANYYRDPCGLLEPRALAPPGQPRRVAKLYVVPNGEVVSPPPPPIYHVTENGERLLVLYATRVQRPLIPAIQQVHKQRAEFLALFDESEVEMAAAMFDSRPIEIARPLLFESEEDAERRAEPAAPKRKRKSRKKKRKAAAAAAAAAAAERGDEAAPAADGAAEPAAAPEAPAEAPAASPPTAPPVEAPAEAPAPAAAPAKKKKKKRCSRRAPALALLLLAAAAGDEALRESHAFASLAAAALGDDVGVALGRDAATGLRGLFAARAAAPGDLLLRVPLARCLVETRALPASLRRAPASMTWDVRLALQLHDGSEHDGFWAAYGGLLPRGDDLAQPLVLGPRDLDRLGDAPAAAAAREQRRRLRELFPDLPPDVLPADDGDAAFPGTLLVAWANVRSRAFAAGTAAVAYEGEAGTEESDRFAFVPFLDMGNHEASRPTAAFAVVGDAFELRALAPLAAGDGVTYSYAEPRDVRAHFALYGYVPGSACATRSCHVAAYRALARAREL</sequence>
<organism evidence="4">
    <name type="scientific">Aureococcus anophagefferens</name>
    <name type="common">Harmful bloom alga</name>
    <dbReference type="NCBI Taxonomy" id="44056"/>
    <lineage>
        <taxon>Eukaryota</taxon>
        <taxon>Sar</taxon>
        <taxon>Stramenopiles</taxon>
        <taxon>Ochrophyta</taxon>
        <taxon>Pelagophyceae</taxon>
        <taxon>Pelagomonadales</taxon>
        <taxon>Pelagomonadaceae</taxon>
        <taxon>Aureococcus</taxon>
    </lineage>
</organism>
<dbReference type="RefSeq" id="XP_009041262.1">
    <property type="nucleotide sequence ID" value="XM_009043014.1"/>
</dbReference>
<feature type="compositionally biased region" description="Low complexity" evidence="2">
    <location>
        <begin position="1657"/>
        <end position="1668"/>
    </location>
</feature>
<gene>
    <name evidence="3" type="ORF">AURANDRAFT_72621</name>
</gene>
<feature type="compositionally biased region" description="Low complexity" evidence="2">
    <location>
        <begin position="1609"/>
        <end position="1646"/>
    </location>
</feature>
<keyword evidence="1" id="KW-0175">Coiled coil</keyword>
<dbReference type="Gene3D" id="3.90.1410.10">
    <property type="entry name" value="set domain protein methyltransferase, domain 1"/>
    <property type="match status" value="1"/>
</dbReference>
<dbReference type="PANTHER" id="PTHR48125">
    <property type="entry name" value="LP07818P1"/>
    <property type="match status" value="1"/>
</dbReference>
<evidence type="ECO:0000313" key="3">
    <source>
        <dbReference type="EMBL" id="EGB03984.1"/>
    </source>
</evidence>
<dbReference type="OrthoDB" id="5945798at2759"/>
<feature type="compositionally biased region" description="Basic residues" evidence="2">
    <location>
        <begin position="1595"/>
        <end position="1608"/>
    </location>
</feature>
<feature type="compositionally biased region" description="Basic and acidic residues" evidence="2">
    <location>
        <begin position="121"/>
        <end position="140"/>
    </location>
</feature>
<feature type="region of interest" description="Disordered" evidence="2">
    <location>
        <begin position="65"/>
        <end position="178"/>
    </location>
</feature>
<reference evidence="3 4" key="1">
    <citation type="journal article" date="2011" name="Proc. Natl. Acad. Sci. U.S.A.">
        <title>Niche of harmful alga Aureococcus anophagefferens revealed through ecogenomics.</title>
        <authorList>
            <person name="Gobler C.J."/>
            <person name="Berry D.L."/>
            <person name="Dyhrman S.T."/>
            <person name="Wilhelm S.W."/>
            <person name="Salamov A."/>
            <person name="Lobanov A.V."/>
            <person name="Zhang Y."/>
            <person name="Collier J.L."/>
            <person name="Wurch L.L."/>
            <person name="Kustka A.B."/>
            <person name="Dill B.D."/>
            <person name="Shah M."/>
            <person name="VerBerkmoes N.C."/>
            <person name="Kuo A."/>
            <person name="Terry A."/>
            <person name="Pangilinan J."/>
            <person name="Lindquist E.A."/>
            <person name="Lucas S."/>
            <person name="Paulsen I.T."/>
            <person name="Hattenrath-Lehmann T.K."/>
            <person name="Talmage S.C."/>
            <person name="Walker E.A."/>
            <person name="Koch F."/>
            <person name="Burson A.M."/>
            <person name="Marcoval M.A."/>
            <person name="Tang Y.Z."/>
            <person name="Lecleir G.R."/>
            <person name="Coyne K.J."/>
            <person name="Berg G.M."/>
            <person name="Bertrand E.M."/>
            <person name="Saito M.A."/>
            <person name="Gladyshev V.N."/>
            <person name="Grigoriev I.V."/>
        </authorList>
    </citation>
    <scope>NUCLEOTIDE SEQUENCE [LARGE SCALE GENOMIC DNA]</scope>
    <source>
        <strain evidence="4">CCMP 1984</strain>
    </source>
</reference>
<feature type="region of interest" description="Disordered" evidence="2">
    <location>
        <begin position="1583"/>
        <end position="1676"/>
    </location>
</feature>
<name>F0YLI5_AURAN</name>
<proteinExistence type="predicted"/>
<feature type="compositionally biased region" description="Pro residues" evidence="2">
    <location>
        <begin position="1647"/>
        <end position="1656"/>
    </location>
</feature>
<feature type="compositionally biased region" description="Basic residues" evidence="2">
    <location>
        <begin position="141"/>
        <end position="151"/>
    </location>
</feature>
<dbReference type="GeneID" id="20228792"/>
<keyword evidence="4" id="KW-1185">Reference proteome</keyword>
<feature type="compositionally biased region" description="Basic and acidic residues" evidence="2">
    <location>
        <begin position="105"/>
        <end position="114"/>
    </location>
</feature>
<dbReference type="InParanoid" id="F0YLI5"/>
<feature type="coiled-coil region" evidence="1">
    <location>
        <begin position="1441"/>
        <end position="1468"/>
    </location>
</feature>
<evidence type="ECO:0000256" key="2">
    <source>
        <dbReference type="SAM" id="MobiDB-lite"/>
    </source>
</evidence>
<evidence type="ECO:0000313" key="4">
    <source>
        <dbReference type="Proteomes" id="UP000002729"/>
    </source>
</evidence>
<feature type="compositionally biased region" description="Acidic residues" evidence="2">
    <location>
        <begin position="637"/>
        <end position="652"/>
    </location>
</feature>
<protein>
    <recommendedName>
        <fullName evidence="5">SET domain-containing protein</fullName>
    </recommendedName>
</protein>
<dbReference type="EMBL" id="GL833157">
    <property type="protein sequence ID" value="EGB03984.1"/>
    <property type="molecule type" value="Genomic_DNA"/>
</dbReference>
<accession>F0YLI5</accession>
<feature type="region of interest" description="Disordered" evidence="2">
    <location>
        <begin position="620"/>
        <end position="652"/>
    </location>
</feature>
<evidence type="ECO:0008006" key="5">
    <source>
        <dbReference type="Google" id="ProtNLM"/>
    </source>
</evidence>
<dbReference type="SUPFAM" id="SSF82199">
    <property type="entry name" value="SET domain"/>
    <property type="match status" value="1"/>
</dbReference>
<evidence type="ECO:0000256" key="1">
    <source>
        <dbReference type="SAM" id="Coils"/>
    </source>
</evidence>
<feature type="compositionally biased region" description="Low complexity" evidence="2">
    <location>
        <begin position="75"/>
        <end position="98"/>
    </location>
</feature>
<dbReference type="KEGG" id="aaf:AURANDRAFT_72621"/>
<dbReference type="InterPro" id="IPR046341">
    <property type="entry name" value="SET_dom_sf"/>
</dbReference>
<dbReference type="Proteomes" id="UP000002729">
    <property type="component" value="Unassembled WGS sequence"/>
</dbReference>
<dbReference type="PANTHER" id="PTHR48125:SF12">
    <property type="entry name" value="AT HOOK TRANSCRIPTION FACTOR FAMILY-RELATED"/>
    <property type="match status" value="1"/>
</dbReference>
<dbReference type="CDD" id="cd10527">
    <property type="entry name" value="SET_LSMT"/>
    <property type="match status" value="1"/>
</dbReference>